<gene>
    <name evidence="5" type="ORF">HNP65_001144</name>
</gene>
<dbReference type="EMBL" id="JACHEX010000002">
    <property type="protein sequence ID" value="MBB6062706.1"/>
    <property type="molecule type" value="Genomic_DNA"/>
</dbReference>
<sequence>MLELRNISYEVSGKKILNNISMKFISGRKYAILGTNGAGKSTIGYVMMGLDGYKPTLGQIFLDGNDITNFNVFERAKAGITLMWQEPARYDGLTIYTYLTLGGKLDVTKDEVEEALEKVGLSPKIYLNRFVDKSLSGGERKRVELASIILLKPKFVILDEPDSGIDLMSLDMINQVIDFIADYGGTPIVITHREEMAYNTEEAYLLCAGKILSNGETKQVIQIFKNICDACDHPNSPVSKELKIDGR</sequence>
<dbReference type="Pfam" id="PF00005">
    <property type="entry name" value="ABC_tran"/>
    <property type="match status" value="1"/>
</dbReference>
<accession>A0A841GGC2</accession>
<proteinExistence type="predicted"/>
<dbReference type="GO" id="GO:0005886">
    <property type="term" value="C:plasma membrane"/>
    <property type="evidence" value="ECO:0007669"/>
    <property type="project" value="TreeGrafter"/>
</dbReference>
<dbReference type="InterPro" id="IPR003439">
    <property type="entry name" value="ABC_transporter-like_ATP-bd"/>
</dbReference>
<dbReference type="PANTHER" id="PTHR45772">
    <property type="entry name" value="CONSERVED COMPONENT OF ABC TRANSPORTER FOR NATURAL AMINO ACIDS-RELATED"/>
    <property type="match status" value="1"/>
</dbReference>
<evidence type="ECO:0000256" key="3">
    <source>
        <dbReference type="ARBA" id="ARBA00022840"/>
    </source>
</evidence>
<dbReference type="Proteomes" id="UP000555828">
    <property type="component" value="Unassembled WGS sequence"/>
</dbReference>
<dbReference type="PROSITE" id="PS50893">
    <property type="entry name" value="ABC_TRANSPORTER_2"/>
    <property type="match status" value="1"/>
</dbReference>
<evidence type="ECO:0000313" key="6">
    <source>
        <dbReference type="Proteomes" id="UP000555828"/>
    </source>
</evidence>
<keyword evidence="1" id="KW-0813">Transport</keyword>
<feature type="domain" description="ABC transporter" evidence="4">
    <location>
        <begin position="2"/>
        <end position="233"/>
    </location>
</feature>
<dbReference type="PROSITE" id="PS00211">
    <property type="entry name" value="ABC_TRANSPORTER_1"/>
    <property type="match status" value="1"/>
</dbReference>
<dbReference type="SUPFAM" id="SSF52540">
    <property type="entry name" value="P-loop containing nucleoside triphosphate hydrolases"/>
    <property type="match status" value="1"/>
</dbReference>
<keyword evidence="2" id="KW-0547">Nucleotide-binding</keyword>
<evidence type="ECO:0000256" key="2">
    <source>
        <dbReference type="ARBA" id="ARBA00022741"/>
    </source>
</evidence>
<dbReference type="InterPro" id="IPR017871">
    <property type="entry name" value="ABC_transporter-like_CS"/>
</dbReference>
<reference evidence="5 6" key="1">
    <citation type="submission" date="2020-08" db="EMBL/GenBank/DDBJ databases">
        <title>Genomic Encyclopedia of Type Strains, Phase IV (KMG-IV): sequencing the most valuable type-strain genomes for metagenomic binning, comparative biology and taxonomic classification.</title>
        <authorList>
            <person name="Goeker M."/>
        </authorList>
    </citation>
    <scope>NUCLEOTIDE SEQUENCE [LARGE SCALE GENOMIC DNA]</scope>
    <source>
        <strain evidence="5 6">DSM 13481</strain>
    </source>
</reference>
<organism evidence="5 6">
    <name type="scientific">Thermosipho japonicus</name>
    <dbReference type="NCBI Taxonomy" id="90323"/>
    <lineage>
        <taxon>Bacteria</taxon>
        <taxon>Thermotogati</taxon>
        <taxon>Thermotogota</taxon>
        <taxon>Thermotogae</taxon>
        <taxon>Thermotogales</taxon>
        <taxon>Fervidobacteriaceae</taxon>
        <taxon>Thermosipho</taxon>
    </lineage>
</organism>
<name>A0A841GGC2_9BACT</name>
<evidence type="ECO:0000259" key="4">
    <source>
        <dbReference type="PROSITE" id="PS50893"/>
    </source>
</evidence>
<evidence type="ECO:0000256" key="1">
    <source>
        <dbReference type="ARBA" id="ARBA00022448"/>
    </source>
</evidence>
<dbReference type="InterPro" id="IPR027417">
    <property type="entry name" value="P-loop_NTPase"/>
</dbReference>
<dbReference type="GO" id="GO:0005524">
    <property type="term" value="F:ATP binding"/>
    <property type="evidence" value="ECO:0007669"/>
    <property type="project" value="UniProtKB-KW"/>
</dbReference>
<dbReference type="InterPro" id="IPR051120">
    <property type="entry name" value="ABC_AA/LPS_Transport"/>
</dbReference>
<dbReference type="PANTHER" id="PTHR45772:SF10">
    <property type="entry name" value="LIPOPOLYSACCHARIDE EXPORT SYSTEM ATP-BINDING PROTEIN LPTB"/>
    <property type="match status" value="1"/>
</dbReference>
<keyword evidence="6" id="KW-1185">Reference proteome</keyword>
<comment type="caution">
    <text evidence="5">The sequence shown here is derived from an EMBL/GenBank/DDBJ whole genome shotgun (WGS) entry which is preliminary data.</text>
</comment>
<dbReference type="RefSeq" id="WP_184619347.1">
    <property type="nucleotide sequence ID" value="NZ_JACHEX010000002.1"/>
</dbReference>
<dbReference type="GO" id="GO:0016887">
    <property type="term" value="F:ATP hydrolysis activity"/>
    <property type="evidence" value="ECO:0007669"/>
    <property type="project" value="InterPro"/>
</dbReference>
<dbReference type="Gene3D" id="3.40.50.300">
    <property type="entry name" value="P-loop containing nucleotide triphosphate hydrolases"/>
    <property type="match status" value="1"/>
</dbReference>
<dbReference type="AlphaFoldDB" id="A0A841GGC2"/>
<keyword evidence="3 5" id="KW-0067">ATP-binding</keyword>
<protein>
    <submittedName>
        <fullName evidence="5">Fe-S cluster assembly ATP-binding protein</fullName>
    </submittedName>
</protein>
<evidence type="ECO:0000313" key="5">
    <source>
        <dbReference type="EMBL" id="MBB6062706.1"/>
    </source>
</evidence>